<dbReference type="InterPro" id="IPR011335">
    <property type="entry name" value="Restrct_endonuc-II-like"/>
</dbReference>
<dbReference type="EMBL" id="AHNU02000061">
    <property type="protein sequence ID" value="EMN89371.1"/>
    <property type="molecule type" value="Genomic_DNA"/>
</dbReference>
<reference evidence="1 2" key="1">
    <citation type="submission" date="2013-01" db="EMBL/GenBank/DDBJ databases">
        <authorList>
            <person name="Harkins D.M."/>
            <person name="Durkin A.S."/>
            <person name="Brinkac L.M."/>
            <person name="Haft D.H."/>
            <person name="Selengut J.D."/>
            <person name="Sanka R."/>
            <person name="DePew J."/>
            <person name="Purushe J."/>
            <person name="Chanthongthip A."/>
            <person name="Lattana O."/>
            <person name="Phetsouvanh R."/>
            <person name="Newton P.N."/>
            <person name="Vinetz J.M."/>
            <person name="Sutton G.G."/>
            <person name="Nierman W.C."/>
            <person name="Fouts D.E."/>
        </authorList>
    </citation>
    <scope>NUCLEOTIDE SEQUENCE [LARGE SCALE GENOMIC DNA]</scope>
    <source>
        <strain evidence="1 2">UI 13098</strain>
    </source>
</reference>
<keyword evidence="2" id="KW-1185">Reference proteome</keyword>
<gene>
    <name evidence="1" type="ORF">LEP1GSC108_4414</name>
</gene>
<accession>M6Q1F6</accession>
<dbReference type="Proteomes" id="UP000012118">
    <property type="component" value="Unassembled WGS sequence"/>
</dbReference>
<proteinExistence type="predicted"/>
<dbReference type="Gene3D" id="3.90.1570.10">
    <property type="entry name" value="tt1808, chain A"/>
    <property type="match status" value="1"/>
</dbReference>
<organism evidence="1 2">
    <name type="scientific">Leptospira weilii str. UI 13098</name>
    <dbReference type="NCBI Taxonomy" id="1088542"/>
    <lineage>
        <taxon>Bacteria</taxon>
        <taxon>Pseudomonadati</taxon>
        <taxon>Spirochaetota</taxon>
        <taxon>Spirochaetia</taxon>
        <taxon>Leptospirales</taxon>
        <taxon>Leptospiraceae</taxon>
        <taxon>Leptospira</taxon>
    </lineage>
</organism>
<comment type="caution">
    <text evidence="1">The sequence shown here is derived from an EMBL/GenBank/DDBJ whole genome shotgun (WGS) entry which is preliminary data.</text>
</comment>
<dbReference type="AlphaFoldDB" id="M6Q1F6"/>
<dbReference type="SUPFAM" id="SSF52980">
    <property type="entry name" value="Restriction endonuclease-like"/>
    <property type="match status" value="1"/>
</dbReference>
<dbReference type="InterPro" id="IPR012296">
    <property type="entry name" value="Nuclease_put_TT1808"/>
</dbReference>
<sequence length="62" mass="7019">MHTTELKTDKDLVQLPEGTLAELLDGEIFMVPAPVPEHQRVSGKLYAILLNFVENRSLIWSN</sequence>
<evidence type="ECO:0000313" key="2">
    <source>
        <dbReference type="Proteomes" id="UP000012118"/>
    </source>
</evidence>
<evidence type="ECO:0000313" key="1">
    <source>
        <dbReference type="EMBL" id="EMN89371.1"/>
    </source>
</evidence>
<protein>
    <submittedName>
        <fullName evidence="1">Uncharacterized protein</fullName>
    </submittedName>
</protein>
<name>M6Q1F6_9LEPT</name>